<dbReference type="EMBL" id="JBJUIK010000007">
    <property type="protein sequence ID" value="KAL3522331.1"/>
    <property type="molecule type" value="Genomic_DNA"/>
</dbReference>
<evidence type="ECO:0000313" key="3">
    <source>
        <dbReference type="Proteomes" id="UP001630127"/>
    </source>
</evidence>
<evidence type="ECO:0000313" key="2">
    <source>
        <dbReference type="EMBL" id="KAL3522331.1"/>
    </source>
</evidence>
<dbReference type="PANTHER" id="PTHR34360">
    <property type="entry name" value="OS08G0519400 PROTEIN"/>
    <property type="match status" value="1"/>
</dbReference>
<evidence type="ECO:0000256" key="1">
    <source>
        <dbReference type="SAM" id="Phobius"/>
    </source>
</evidence>
<dbReference type="AlphaFoldDB" id="A0ABD2ZSC6"/>
<sequence>MLKPFMSKSCEKKIEEITLLIHHLNTSLASFEDDSSRANEKLSALEEELQLLWSISRRNNFEIHTLEYRAHDAEKRLKLLTPKVEQMADIVSEQWIQIRQLEQAVQMTQVRTLKVRQLKNERCPFVKLQGYIKQSMLRNEFTAVLANEEVVFFVASALITFPLLSICVLFSSCFS</sequence>
<keyword evidence="3" id="KW-1185">Reference proteome</keyword>
<keyword evidence="1" id="KW-0472">Membrane</keyword>
<dbReference type="Proteomes" id="UP001630127">
    <property type="component" value="Unassembled WGS sequence"/>
</dbReference>
<comment type="caution">
    <text evidence="2">The sequence shown here is derived from an EMBL/GenBank/DDBJ whole genome shotgun (WGS) entry which is preliminary data.</text>
</comment>
<name>A0ABD2ZSC6_9GENT</name>
<dbReference type="PANTHER" id="PTHR34360:SF2">
    <property type="entry name" value="MYOSIN HEAVY CHAIN-LIKE PROTEIN"/>
    <property type="match status" value="1"/>
</dbReference>
<feature type="transmembrane region" description="Helical" evidence="1">
    <location>
        <begin position="150"/>
        <end position="174"/>
    </location>
</feature>
<protein>
    <submittedName>
        <fullName evidence="2">Uncharacterized protein</fullName>
    </submittedName>
</protein>
<keyword evidence="1" id="KW-0812">Transmembrane</keyword>
<gene>
    <name evidence="2" type="ORF">ACH5RR_015165</name>
</gene>
<proteinExistence type="predicted"/>
<accession>A0ABD2ZSC6</accession>
<organism evidence="2 3">
    <name type="scientific">Cinchona calisaya</name>
    <dbReference type="NCBI Taxonomy" id="153742"/>
    <lineage>
        <taxon>Eukaryota</taxon>
        <taxon>Viridiplantae</taxon>
        <taxon>Streptophyta</taxon>
        <taxon>Embryophyta</taxon>
        <taxon>Tracheophyta</taxon>
        <taxon>Spermatophyta</taxon>
        <taxon>Magnoliopsida</taxon>
        <taxon>eudicotyledons</taxon>
        <taxon>Gunneridae</taxon>
        <taxon>Pentapetalae</taxon>
        <taxon>asterids</taxon>
        <taxon>lamiids</taxon>
        <taxon>Gentianales</taxon>
        <taxon>Rubiaceae</taxon>
        <taxon>Cinchonoideae</taxon>
        <taxon>Cinchoneae</taxon>
        <taxon>Cinchona</taxon>
    </lineage>
</organism>
<keyword evidence="1" id="KW-1133">Transmembrane helix</keyword>
<reference evidence="2 3" key="1">
    <citation type="submission" date="2024-11" db="EMBL/GenBank/DDBJ databases">
        <title>A near-complete genome assembly of Cinchona calisaya.</title>
        <authorList>
            <person name="Lian D.C."/>
            <person name="Zhao X.W."/>
            <person name="Wei L."/>
        </authorList>
    </citation>
    <scope>NUCLEOTIDE SEQUENCE [LARGE SCALE GENOMIC DNA]</scope>
    <source>
        <tissue evidence="2">Nenye</tissue>
    </source>
</reference>